<dbReference type="CDD" id="cd04657">
    <property type="entry name" value="Piwi_ago-like"/>
    <property type="match status" value="1"/>
</dbReference>
<dbReference type="SUPFAM" id="SSF101690">
    <property type="entry name" value="PAZ domain"/>
    <property type="match status" value="1"/>
</dbReference>
<keyword evidence="7" id="KW-1185">Reference proteome</keyword>
<dbReference type="InterPro" id="IPR045246">
    <property type="entry name" value="Piwi_ago-like"/>
</dbReference>
<dbReference type="FunFam" id="3.40.50.2300:FF:000110">
    <property type="entry name" value="Argonaute 10"/>
    <property type="match status" value="1"/>
</dbReference>
<dbReference type="InterPro" id="IPR032472">
    <property type="entry name" value="ArgoL2"/>
</dbReference>
<reference evidence="6 7" key="2">
    <citation type="submission" date="2024-10" db="EMBL/GenBank/DDBJ databases">
        <authorList>
            <person name="Ryan C."/>
        </authorList>
    </citation>
    <scope>NUCLEOTIDE SEQUENCE [LARGE SCALE GENOMIC DNA]</scope>
</reference>
<feature type="region of interest" description="Disordered" evidence="3">
    <location>
        <begin position="877"/>
        <end position="896"/>
    </location>
</feature>
<dbReference type="InterPro" id="IPR003100">
    <property type="entry name" value="PAZ_dom"/>
</dbReference>
<dbReference type="Gene3D" id="3.30.420.10">
    <property type="entry name" value="Ribonuclease H-like superfamily/Ribonuclease H"/>
    <property type="match status" value="1"/>
</dbReference>
<feature type="compositionally biased region" description="Basic and acidic residues" evidence="3">
    <location>
        <begin position="32"/>
        <end position="45"/>
    </location>
</feature>
<evidence type="ECO:0000256" key="1">
    <source>
        <dbReference type="ARBA" id="ARBA00008201"/>
    </source>
</evidence>
<keyword evidence="2" id="KW-0943">RNA-mediated gene silencing</keyword>
<dbReference type="Pfam" id="PF02170">
    <property type="entry name" value="PAZ"/>
    <property type="match status" value="1"/>
</dbReference>
<dbReference type="InterPro" id="IPR032473">
    <property type="entry name" value="Argonaute_Mid_dom"/>
</dbReference>
<protein>
    <submittedName>
        <fullName evidence="6">Uncharacterized protein</fullName>
    </submittedName>
</protein>
<dbReference type="GO" id="GO:0031047">
    <property type="term" value="P:regulatory ncRNA-mediated gene silencing"/>
    <property type="evidence" value="ECO:0007669"/>
    <property type="project" value="UniProtKB-KW"/>
</dbReference>
<feature type="compositionally biased region" description="Low complexity" evidence="3">
    <location>
        <begin position="885"/>
        <end position="896"/>
    </location>
</feature>
<dbReference type="Gene3D" id="3.40.50.2300">
    <property type="match status" value="1"/>
</dbReference>
<dbReference type="InterPro" id="IPR036397">
    <property type="entry name" value="RNaseH_sf"/>
</dbReference>
<organism evidence="6 7">
    <name type="scientific">Urochloa decumbens</name>
    <dbReference type="NCBI Taxonomy" id="240449"/>
    <lineage>
        <taxon>Eukaryota</taxon>
        <taxon>Viridiplantae</taxon>
        <taxon>Streptophyta</taxon>
        <taxon>Embryophyta</taxon>
        <taxon>Tracheophyta</taxon>
        <taxon>Spermatophyta</taxon>
        <taxon>Magnoliopsida</taxon>
        <taxon>Liliopsida</taxon>
        <taxon>Poales</taxon>
        <taxon>Poaceae</taxon>
        <taxon>PACMAD clade</taxon>
        <taxon>Panicoideae</taxon>
        <taxon>Panicodae</taxon>
        <taxon>Paniceae</taxon>
        <taxon>Melinidinae</taxon>
        <taxon>Urochloa</taxon>
    </lineage>
</organism>
<feature type="region of interest" description="Disordered" evidence="3">
    <location>
        <begin position="32"/>
        <end position="54"/>
    </location>
</feature>
<sequence>MKPKRKQRGQPKRKERGLQDMFDVKLALVRDENQKATRDSGHALEDEVPSGTSRITPEHVHYQAPTSEAIPPVSSLKAWVRYHKCLQSGTFGQKCTLKTNHFVVTPLKEFLYQYEVHIRPEESCRINRAVISKLLYQQASEFPDIFPVYDGKKKLYTAGLLPFTCRSFEIDSRGILCNKLTRRRRERQFLVVLTFVARVKIQSSYMDLVWGEEDVPLNIIVREIRHFQRYAESFQLGEGLEVLQDSYENLQLSQKGLLLNIDVSSTLFIKDMPVIDYIQQLLDRDILDRPLSGDDRSKINKALQGIEIQDIHTGSKHFVRGLTGSARELCISSGDRRTGKSFVEHFQETYDYNIQYTDLPCLRIHAGQRPLFLPMEVCIIKKRLRCSKQPNQDQMSALLEVARLHPGMRKERILEINKCDLYNKSAYAKEFGIKFENQLLSVDARVLPPPWLKFHDSKEFLPQVGRWNMIRKRMFHGGVVRNWTCVNFSWEVEDKIVSRFCHELAIMCQASGMDFSVDPVLSVETCNPEDVEWTLKSCLFDVMKKIEQQGRELDLLIVILPNNKGALYGNLKTICETDIGLVSQCCLAKHVLKMSKQYLANVALKINVKVGGKNTVLLDGFTRRLPCVGDIPTIILGAHVMHPGKSSSPSIAAVVASQDWPDVTNYAALASAQANGQELIQDLFHVPHDCETGAIDAAGMIREHLISFERATGHKPRRIIYYRDAVSNSQLYKVMWQELVAIKKACSYWEADYEPAVTYVVLQKCHHTCFFADYEDDKSFMGNGNILPGTVVDSDICHPNEFGFYLCRQAGTQGTTRPVYYRMLWDENRFTADAFQCLTNYLCYTYARCTHSVSIVPPVYYAHLMASRGRAYMESMAPETRGEGHAPSSGASSSGAKSVMVRRIPVVKDNVKRVMFYC</sequence>
<dbReference type="SMART" id="SM01163">
    <property type="entry name" value="DUF1785"/>
    <property type="match status" value="1"/>
</dbReference>
<evidence type="ECO:0000313" key="6">
    <source>
        <dbReference type="EMBL" id="CAL5057734.1"/>
    </source>
</evidence>
<feature type="domain" description="Piwi" evidence="5">
    <location>
        <begin position="555"/>
        <end position="874"/>
    </location>
</feature>
<gene>
    <name evidence="6" type="ORF">URODEC1_LOCUS95821</name>
</gene>
<dbReference type="InterPro" id="IPR032474">
    <property type="entry name" value="Argonaute_N"/>
</dbReference>
<dbReference type="InterPro" id="IPR012337">
    <property type="entry name" value="RNaseH-like_sf"/>
</dbReference>
<dbReference type="PROSITE" id="PS50821">
    <property type="entry name" value="PAZ"/>
    <property type="match status" value="1"/>
</dbReference>
<dbReference type="Pfam" id="PF16487">
    <property type="entry name" value="ArgoMid"/>
    <property type="match status" value="1"/>
</dbReference>
<dbReference type="Proteomes" id="UP001497457">
    <property type="component" value="Chromosome 4rd"/>
</dbReference>
<accession>A0ABC9EI56</accession>
<dbReference type="PROSITE" id="PS50822">
    <property type="entry name" value="PIWI"/>
    <property type="match status" value="1"/>
</dbReference>
<dbReference type="EMBL" id="OZ075114">
    <property type="protein sequence ID" value="CAL5057734.1"/>
    <property type="molecule type" value="Genomic_DNA"/>
</dbReference>
<evidence type="ECO:0000259" key="5">
    <source>
        <dbReference type="PROSITE" id="PS50822"/>
    </source>
</evidence>
<evidence type="ECO:0000313" key="7">
    <source>
        <dbReference type="Proteomes" id="UP001497457"/>
    </source>
</evidence>
<dbReference type="InterPro" id="IPR014811">
    <property type="entry name" value="ArgoL1"/>
</dbReference>
<reference evidence="7" key="1">
    <citation type="submission" date="2024-06" db="EMBL/GenBank/DDBJ databases">
        <authorList>
            <person name="Ryan C."/>
        </authorList>
    </citation>
    <scope>NUCLEOTIDE SEQUENCE [LARGE SCALE GENOMIC DNA]</scope>
</reference>
<dbReference type="InterPro" id="IPR036085">
    <property type="entry name" value="PAZ_dom_sf"/>
</dbReference>
<dbReference type="CDD" id="cd02846">
    <property type="entry name" value="PAZ_argonaute_like"/>
    <property type="match status" value="1"/>
</dbReference>
<dbReference type="InterPro" id="IPR003165">
    <property type="entry name" value="Piwi"/>
</dbReference>
<dbReference type="Gene3D" id="2.170.260.10">
    <property type="entry name" value="paz domain"/>
    <property type="match status" value="1"/>
</dbReference>
<dbReference type="SMART" id="SM00950">
    <property type="entry name" value="Piwi"/>
    <property type="match status" value="1"/>
</dbReference>
<dbReference type="SUPFAM" id="SSF53098">
    <property type="entry name" value="Ribonuclease H-like"/>
    <property type="match status" value="1"/>
</dbReference>
<feature type="domain" description="PAZ" evidence="4">
    <location>
        <begin position="273"/>
        <end position="382"/>
    </location>
</feature>
<name>A0ABC9EI56_9POAL</name>
<evidence type="ECO:0000259" key="4">
    <source>
        <dbReference type="PROSITE" id="PS50821"/>
    </source>
</evidence>
<evidence type="ECO:0000256" key="3">
    <source>
        <dbReference type="SAM" id="MobiDB-lite"/>
    </source>
</evidence>
<dbReference type="Pfam" id="PF02171">
    <property type="entry name" value="Piwi"/>
    <property type="match status" value="1"/>
</dbReference>
<dbReference type="PANTHER" id="PTHR22891">
    <property type="entry name" value="EUKARYOTIC TRANSLATION INITIATION FACTOR 2C"/>
    <property type="match status" value="1"/>
</dbReference>
<comment type="similarity">
    <text evidence="1">Belongs to the argonaute family. Ago subfamily.</text>
</comment>
<dbReference type="AlphaFoldDB" id="A0ABC9EI56"/>
<dbReference type="Pfam" id="PF08699">
    <property type="entry name" value="ArgoL1"/>
    <property type="match status" value="1"/>
</dbReference>
<dbReference type="Pfam" id="PF16488">
    <property type="entry name" value="ArgoL2"/>
    <property type="match status" value="1"/>
</dbReference>
<dbReference type="Pfam" id="PF16486">
    <property type="entry name" value="ArgoN"/>
    <property type="match status" value="1"/>
</dbReference>
<proteinExistence type="inferred from homology"/>
<evidence type="ECO:0000256" key="2">
    <source>
        <dbReference type="ARBA" id="ARBA00023158"/>
    </source>
</evidence>